<proteinExistence type="predicted"/>
<dbReference type="RefSeq" id="WP_264066906.1">
    <property type="nucleotide sequence ID" value="NZ_JACKTY010000020.1"/>
</dbReference>
<gene>
    <name evidence="2" type="ORF">H7J73_08500</name>
</gene>
<evidence type="ECO:0000256" key="1">
    <source>
        <dbReference type="SAM" id="MobiDB-lite"/>
    </source>
</evidence>
<dbReference type="Proteomes" id="UP001526201">
    <property type="component" value="Unassembled WGS sequence"/>
</dbReference>
<name>A0ABT3C9G9_9MYCO</name>
<keyword evidence="3" id="KW-1185">Reference proteome</keyword>
<dbReference type="EMBL" id="JACKTY010000020">
    <property type="protein sequence ID" value="MCV7226071.1"/>
    <property type="molecule type" value="Genomic_DNA"/>
</dbReference>
<evidence type="ECO:0000313" key="2">
    <source>
        <dbReference type="EMBL" id="MCV7226071.1"/>
    </source>
</evidence>
<protein>
    <submittedName>
        <fullName evidence="2">Uncharacterized protein</fullName>
    </submittedName>
</protein>
<evidence type="ECO:0000313" key="3">
    <source>
        <dbReference type="Proteomes" id="UP001526201"/>
    </source>
</evidence>
<sequence length="53" mass="5831">MKTNGRGEPNCPHGCGFTQPDVDNRGRPTPTLREHLAEQIARAQTPDYRGRGA</sequence>
<organism evidence="2 3">
    <name type="scientific">Mycolicibacterium komossense</name>
    <dbReference type="NCBI Taxonomy" id="1779"/>
    <lineage>
        <taxon>Bacteria</taxon>
        <taxon>Bacillati</taxon>
        <taxon>Actinomycetota</taxon>
        <taxon>Actinomycetes</taxon>
        <taxon>Mycobacteriales</taxon>
        <taxon>Mycobacteriaceae</taxon>
        <taxon>Mycolicibacterium</taxon>
    </lineage>
</organism>
<reference evidence="2 3" key="1">
    <citation type="journal article" date="2022" name="BMC Genomics">
        <title>Comparative genome analysis of mycobacteria focusing on tRNA and non-coding RNA.</title>
        <authorList>
            <person name="Behra P.R.K."/>
            <person name="Pettersson B.M.F."/>
            <person name="Ramesh M."/>
            <person name="Das S."/>
            <person name="Dasgupta S."/>
            <person name="Kirsebom L.A."/>
        </authorList>
    </citation>
    <scope>NUCLEOTIDE SEQUENCE [LARGE SCALE GENOMIC DNA]</scope>
    <source>
        <strain evidence="2 3">DSM 44078</strain>
    </source>
</reference>
<feature type="region of interest" description="Disordered" evidence="1">
    <location>
        <begin position="1"/>
        <end position="29"/>
    </location>
</feature>
<accession>A0ABT3C9G9</accession>
<comment type="caution">
    <text evidence="2">The sequence shown here is derived from an EMBL/GenBank/DDBJ whole genome shotgun (WGS) entry which is preliminary data.</text>
</comment>